<reference evidence="2" key="1">
    <citation type="journal article" date="2019" name="Int. J. Syst. Evol. Microbiol.">
        <title>The Global Catalogue of Microorganisms (GCM) 10K type strain sequencing project: providing services to taxonomists for standard genome sequencing and annotation.</title>
        <authorList>
            <consortium name="The Broad Institute Genomics Platform"/>
            <consortium name="The Broad Institute Genome Sequencing Center for Infectious Disease"/>
            <person name="Wu L."/>
            <person name="Ma J."/>
        </authorList>
    </citation>
    <scope>NUCLEOTIDE SEQUENCE [LARGE SCALE GENOMIC DNA]</scope>
    <source>
        <strain evidence="2">JCM 17664</strain>
    </source>
</reference>
<dbReference type="Gene3D" id="3.40.50.10320">
    <property type="entry name" value="LmbE-like"/>
    <property type="match status" value="1"/>
</dbReference>
<organism evidence="1 2">
    <name type="scientific">Compostibacter hankyongensis</name>
    <dbReference type="NCBI Taxonomy" id="1007089"/>
    <lineage>
        <taxon>Bacteria</taxon>
        <taxon>Pseudomonadati</taxon>
        <taxon>Bacteroidota</taxon>
        <taxon>Chitinophagia</taxon>
        <taxon>Chitinophagales</taxon>
        <taxon>Chitinophagaceae</taxon>
        <taxon>Compostibacter</taxon>
    </lineage>
</organism>
<dbReference type="EMBL" id="BAABFN010000002">
    <property type="protein sequence ID" value="GAA4307939.1"/>
    <property type="molecule type" value="Genomic_DNA"/>
</dbReference>
<dbReference type="SUPFAM" id="SSF102588">
    <property type="entry name" value="LmbE-like"/>
    <property type="match status" value="1"/>
</dbReference>
<accession>A0ABP8FNW9</accession>
<dbReference type="Proteomes" id="UP001501207">
    <property type="component" value="Unassembled WGS sequence"/>
</dbReference>
<evidence type="ECO:0000313" key="2">
    <source>
        <dbReference type="Proteomes" id="UP001501207"/>
    </source>
</evidence>
<dbReference type="PANTHER" id="PTHR12993:SF30">
    <property type="entry name" value="N-ACETYL-ALPHA-D-GLUCOSAMINYL L-MALATE DEACETYLASE 1"/>
    <property type="match status" value="1"/>
</dbReference>
<comment type="caution">
    <text evidence="1">The sequence shown here is derived from an EMBL/GenBank/DDBJ whole genome shotgun (WGS) entry which is preliminary data.</text>
</comment>
<dbReference type="InterPro" id="IPR024078">
    <property type="entry name" value="LmbE-like_dom_sf"/>
</dbReference>
<dbReference type="PANTHER" id="PTHR12993">
    <property type="entry name" value="N-ACETYLGLUCOSAMINYL-PHOSPHATIDYLINOSITOL DE-N-ACETYLASE-RELATED"/>
    <property type="match status" value="1"/>
</dbReference>
<name>A0ABP8FNW9_9BACT</name>
<protein>
    <submittedName>
        <fullName evidence="1">Bacillithiol biosynthesis deacetylase BshB1</fullName>
    </submittedName>
</protein>
<dbReference type="NCBIfam" id="TIGR04001">
    <property type="entry name" value="thiol_BshB1"/>
    <property type="match status" value="1"/>
</dbReference>
<dbReference type="InterPro" id="IPR003737">
    <property type="entry name" value="GlcNAc_PI_deacetylase-related"/>
</dbReference>
<dbReference type="RefSeq" id="WP_344977829.1">
    <property type="nucleotide sequence ID" value="NZ_BAABFN010000002.1"/>
</dbReference>
<evidence type="ECO:0000313" key="1">
    <source>
        <dbReference type="EMBL" id="GAA4307939.1"/>
    </source>
</evidence>
<dbReference type="InterPro" id="IPR023842">
    <property type="entry name" value="Bacillithiol_biosynth_BshB1"/>
</dbReference>
<proteinExistence type="predicted"/>
<keyword evidence="2" id="KW-1185">Reference proteome</keyword>
<dbReference type="Pfam" id="PF02585">
    <property type="entry name" value="PIG-L"/>
    <property type="match status" value="1"/>
</dbReference>
<gene>
    <name evidence="1" type="primary">bshB1</name>
    <name evidence="1" type="ORF">GCM10023143_14960</name>
</gene>
<sequence>MKLDILAIAAHPDDVELGCSGTLMVHAAQGMKVGVADLTEGELGTRGTADTRREEAAEAARVMGLAVRENIGLPDGFFRNDREHQLAVIRMIRKYRPDIILANATEDRHPDHGRAARLITDSCFLSGLIKVETSLDGQPQEAWRPKQVFHFIQDRYLSPDFIVDISTVMPRKEEAIRCFKTQFLVKQDETLQTYISSPVFFESVVNRAKMLGKMIGVAYGEGFTTPGTPGIRSFRDLIV</sequence>